<accession>W8CTK6</accession>
<keyword evidence="1" id="KW-0614">Plasmid</keyword>
<reference evidence="1" key="1">
    <citation type="journal article" date="2014" name="PLoS ONE">
        <title>Sequential Isolation in a Patient of Raoultella planticola and Escherichia coli Bearing a Novel ISCR1 Element Carrying blaNDM-1.</title>
        <authorList>
            <person name="Li J."/>
            <person name="Lan R."/>
            <person name="Xiong Y."/>
            <person name="Ye C."/>
            <person name="Yuan M."/>
            <person name="Liu X."/>
            <person name="Chen X."/>
            <person name="Yu D."/>
            <person name="Liu B."/>
            <person name="Lin W."/>
            <person name="Bai X."/>
            <person name="Wang Y."/>
            <person name="Sun Q."/>
            <person name="Wang Y."/>
            <person name="Zhao H."/>
            <person name="Meng Q."/>
            <person name="Chen Q."/>
            <person name="Zhao A."/>
            <person name="Xu J."/>
        </authorList>
    </citation>
    <scope>NUCLEOTIDE SEQUENCE</scope>
    <source>
        <strain evidence="1">KpNDM1</strain>
        <plasmid evidence="1">pKpNDM1</plasmid>
    </source>
</reference>
<proteinExistence type="predicted"/>
<gene>
    <name evidence="1" type="ORF">pKpNDM1_00063</name>
</gene>
<protein>
    <submittedName>
        <fullName evidence="1">Uncharacterized protein</fullName>
    </submittedName>
</protein>
<sequence length="36" mass="4201">MFDSMMLTDTNGYFLAGKQEILQRIRIIWESNFSGS</sequence>
<evidence type="ECO:0000313" key="1">
    <source>
        <dbReference type="EMBL" id="AGO88992.1"/>
    </source>
</evidence>
<geneLocation type="plasmid" evidence="1">
    <name>pKpNDM1</name>
</geneLocation>
<dbReference type="EMBL" id="JX515588">
    <property type="protein sequence ID" value="AGO88992.1"/>
    <property type="molecule type" value="Genomic_DNA"/>
</dbReference>
<organism evidence="1">
    <name type="scientific">Raoultella planticola</name>
    <name type="common">Klebsiella planticola</name>
    <dbReference type="NCBI Taxonomy" id="575"/>
    <lineage>
        <taxon>Bacteria</taxon>
        <taxon>Pseudomonadati</taxon>
        <taxon>Pseudomonadota</taxon>
        <taxon>Gammaproteobacteria</taxon>
        <taxon>Enterobacterales</taxon>
        <taxon>Enterobacteriaceae</taxon>
        <taxon>Klebsiella/Raoultella group</taxon>
        <taxon>Raoultella</taxon>
    </lineage>
</organism>
<dbReference type="AlphaFoldDB" id="W8CTK6"/>
<name>W8CTK6_RAOPL</name>